<name>A0ABM7P779_9BACT</name>
<evidence type="ECO:0008006" key="4">
    <source>
        <dbReference type="Google" id="ProtNLM"/>
    </source>
</evidence>
<evidence type="ECO:0000256" key="1">
    <source>
        <dbReference type="SAM" id="Coils"/>
    </source>
</evidence>
<evidence type="ECO:0000313" key="2">
    <source>
        <dbReference type="EMBL" id="BCS89216.1"/>
    </source>
</evidence>
<dbReference type="EMBL" id="AP024485">
    <property type="protein sequence ID" value="BCS89216.1"/>
    <property type="molecule type" value="Genomic_DNA"/>
</dbReference>
<evidence type="ECO:0000313" key="3">
    <source>
        <dbReference type="Proteomes" id="UP001053296"/>
    </source>
</evidence>
<sequence>MNHAYMQQLQTKQNQGQNLGDAAALLDGKPGLRLGQMATINPAKDGLTPAATALASAPGQVKKIIDDASSQTLGQTFANEIIRRMGEELGEDGQPKDTSGLNASLASTMDWIRDRFGDDTAAAAAGMILQSTSSGVKEGTLGEGLLNTLKFIDRNFGISAGDAVMAEFNSGINQELNSYFDNGKSELFFDAGAQSDGMSASQDITTRFFAQVQDASADEADSIDLTEQLLEDLKTELDKVAELQDLTSKLEAEFNPTKATTEAAMAAYGATPQFAEPQLASMTV</sequence>
<proteinExistence type="predicted"/>
<organism evidence="2 3">
    <name type="scientific">Pseudodesulfovibrio sediminis</name>
    <dbReference type="NCBI Taxonomy" id="2810563"/>
    <lineage>
        <taxon>Bacteria</taxon>
        <taxon>Pseudomonadati</taxon>
        <taxon>Thermodesulfobacteriota</taxon>
        <taxon>Desulfovibrionia</taxon>
        <taxon>Desulfovibrionales</taxon>
        <taxon>Desulfovibrionaceae</taxon>
    </lineage>
</organism>
<protein>
    <recommendedName>
        <fullName evidence="4">DUF5610 domain-containing protein</fullName>
    </recommendedName>
</protein>
<feature type="coiled-coil region" evidence="1">
    <location>
        <begin position="223"/>
        <end position="253"/>
    </location>
</feature>
<dbReference type="Proteomes" id="UP001053296">
    <property type="component" value="Chromosome"/>
</dbReference>
<keyword evidence="3" id="KW-1185">Reference proteome</keyword>
<accession>A0ABM7P779</accession>
<dbReference type="RefSeq" id="WP_229591197.1">
    <property type="nucleotide sequence ID" value="NZ_AP024485.1"/>
</dbReference>
<gene>
    <name evidence="2" type="ORF">PSDVSF_24580</name>
</gene>
<keyword evidence="1" id="KW-0175">Coiled coil</keyword>
<reference evidence="2" key="1">
    <citation type="journal article" date="2022" name="Arch. Microbiol.">
        <title>Pseudodesulfovibrio sediminis sp. nov., a mesophilic and neutrophilic sulfate-reducing bacterium isolated from sediment of a brackish lake.</title>
        <authorList>
            <person name="Takahashi A."/>
            <person name="Kojima H."/>
            <person name="Watanabe M."/>
            <person name="Fukui M."/>
        </authorList>
    </citation>
    <scope>NUCLEOTIDE SEQUENCE</scope>
    <source>
        <strain evidence="2">SF6</strain>
    </source>
</reference>